<accession>A0A6F8XZA5</accession>
<evidence type="ECO:0000313" key="1">
    <source>
        <dbReference type="EMBL" id="BCB79155.1"/>
    </source>
</evidence>
<protein>
    <submittedName>
        <fullName evidence="1">Uncharacterized protein</fullName>
    </submittedName>
</protein>
<dbReference type="KEGG" id="pfla:Pflav_055650"/>
<name>A0A6F8XZA5_9ACTN</name>
<dbReference type="AlphaFoldDB" id="A0A6F8XZA5"/>
<sequence>MKEIPMAPTRGTPTRPIRIEPALWESFGKATARQGTDRSAALRDFIRWYIGEAGATLPERPTG</sequence>
<reference evidence="1 2" key="2">
    <citation type="submission" date="2020-03" db="EMBL/GenBank/DDBJ databases">
        <authorList>
            <person name="Ichikawa N."/>
            <person name="Kimura A."/>
            <person name="Kitahashi Y."/>
            <person name="Uohara A."/>
        </authorList>
    </citation>
    <scope>NUCLEOTIDE SEQUENCE [LARGE SCALE GENOMIC DNA]</scope>
    <source>
        <strain evidence="1 2">NBRC 107702</strain>
    </source>
</reference>
<evidence type="ECO:0000313" key="2">
    <source>
        <dbReference type="Proteomes" id="UP000502508"/>
    </source>
</evidence>
<proteinExistence type="predicted"/>
<organism evidence="1 2">
    <name type="scientific">Phytohabitans flavus</name>
    <dbReference type="NCBI Taxonomy" id="1076124"/>
    <lineage>
        <taxon>Bacteria</taxon>
        <taxon>Bacillati</taxon>
        <taxon>Actinomycetota</taxon>
        <taxon>Actinomycetes</taxon>
        <taxon>Micromonosporales</taxon>
        <taxon>Micromonosporaceae</taxon>
    </lineage>
</organism>
<gene>
    <name evidence="1" type="ORF">Pflav_055650</name>
</gene>
<reference evidence="1 2" key="1">
    <citation type="submission" date="2020-03" db="EMBL/GenBank/DDBJ databases">
        <title>Whole genome shotgun sequence of Phytohabitans flavus NBRC 107702.</title>
        <authorList>
            <person name="Komaki H."/>
            <person name="Tamura T."/>
        </authorList>
    </citation>
    <scope>NUCLEOTIDE SEQUENCE [LARGE SCALE GENOMIC DNA]</scope>
    <source>
        <strain evidence="1 2">NBRC 107702</strain>
    </source>
</reference>
<keyword evidence="2" id="KW-1185">Reference proteome</keyword>
<dbReference type="EMBL" id="AP022870">
    <property type="protein sequence ID" value="BCB79155.1"/>
    <property type="molecule type" value="Genomic_DNA"/>
</dbReference>
<dbReference type="Proteomes" id="UP000502508">
    <property type="component" value="Chromosome"/>
</dbReference>